<dbReference type="AlphaFoldDB" id="A0A4S4LCC4"/>
<comment type="caution">
    <text evidence="2">The sequence shown here is derived from an EMBL/GenBank/DDBJ whole genome shotgun (WGS) entry which is preliminary data.</text>
</comment>
<organism evidence="2 3">
    <name type="scientific">Bondarzewia mesenterica</name>
    <dbReference type="NCBI Taxonomy" id="1095465"/>
    <lineage>
        <taxon>Eukaryota</taxon>
        <taxon>Fungi</taxon>
        <taxon>Dikarya</taxon>
        <taxon>Basidiomycota</taxon>
        <taxon>Agaricomycotina</taxon>
        <taxon>Agaricomycetes</taxon>
        <taxon>Russulales</taxon>
        <taxon>Bondarzewiaceae</taxon>
        <taxon>Bondarzewia</taxon>
    </lineage>
</organism>
<name>A0A4S4LCC4_9AGAM</name>
<evidence type="ECO:0000313" key="2">
    <source>
        <dbReference type="EMBL" id="THH08658.1"/>
    </source>
</evidence>
<reference evidence="2 3" key="1">
    <citation type="submission" date="2019-02" db="EMBL/GenBank/DDBJ databases">
        <title>Genome sequencing of the rare red list fungi Bondarzewia mesenterica.</title>
        <authorList>
            <person name="Buettner E."/>
            <person name="Kellner H."/>
        </authorList>
    </citation>
    <scope>NUCLEOTIDE SEQUENCE [LARGE SCALE GENOMIC DNA]</scope>
    <source>
        <strain evidence="2 3">DSM 108281</strain>
    </source>
</reference>
<sequence length="485" mass="53745">MLTSRPKLPLFRFSSTNASLPSTPSFWSKFKGGSGGKKQEPEHRPQQVQMALSRQRLLTLVYGDMETVRMLPSTYAELDALARDWIKPPPEALFGLRVPIDYVHIQTARLVSGDYVYLTGEDSYQIATMGVPGIRVEIVSDGPPPPDEPPYAASVIIPHPFKRVRHADLSIPLALPPVLEMPATFNLELTPGQHIALDTTVSSDELDMARMEDGTTVDGMFWGKLDIVHDGDTHKMEFSGTRLANAEDVTPELMVDSRMITKLAVAAKPSTAKCRLSLLAPSVQYCDVTLSCSPMWKLGLTWPQAEAVDEGKVKYFLRVHPGGGFEHFETEMVATSIYYEAMPEPSLLDPNEFVAPRNSFAMSFGDFIPHLMNVLDQLGLSVQARTDFINTHLHDFSAHKNIAYRFLSPARIAAAIDMSVTADDCVFTRLFLIFRGLSDDDLGIFAGAGEKEANAHNWRELVGWSENSKDPTAFRVLETSVLEVS</sequence>
<gene>
    <name evidence="2" type="ORF">EW146_g8924</name>
</gene>
<evidence type="ECO:0000313" key="3">
    <source>
        <dbReference type="Proteomes" id="UP000310158"/>
    </source>
</evidence>
<dbReference type="EMBL" id="SGPL01000682">
    <property type="protein sequence ID" value="THH08658.1"/>
    <property type="molecule type" value="Genomic_DNA"/>
</dbReference>
<evidence type="ECO:0000256" key="1">
    <source>
        <dbReference type="SAM" id="MobiDB-lite"/>
    </source>
</evidence>
<feature type="region of interest" description="Disordered" evidence="1">
    <location>
        <begin position="24"/>
        <end position="44"/>
    </location>
</feature>
<protein>
    <submittedName>
        <fullName evidence="2">Uncharacterized protein</fullName>
    </submittedName>
</protein>
<dbReference type="Proteomes" id="UP000310158">
    <property type="component" value="Unassembled WGS sequence"/>
</dbReference>
<proteinExistence type="predicted"/>
<accession>A0A4S4LCC4</accession>
<keyword evidence="3" id="KW-1185">Reference proteome</keyword>
<dbReference type="OrthoDB" id="3335814at2759"/>